<organism evidence="2">
    <name type="scientific">Fusarium oxysporum (strain Fo5176)</name>
    <name type="common">Fusarium vascular wilt</name>
    <dbReference type="NCBI Taxonomy" id="660025"/>
    <lineage>
        <taxon>Eukaryota</taxon>
        <taxon>Fungi</taxon>
        <taxon>Dikarya</taxon>
        <taxon>Ascomycota</taxon>
        <taxon>Pezizomycotina</taxon>
        <taxon>Sordariomycetes</taxon>
        <taxon>Hypocreomycetidae</taxon>
        <taxon>Hypocreales</taxon>
        <taxon>Nectriaceae</taxon>
        <taxon>Fusarium</taxon>
        <taxon>Fusarium oxysporum species complex</taxon>
    </lineage>
</organism>
<dbReference type="OrthoDB" id="5022624at2759"/>
<protein>
    <submittedName>
        <fullName evidence="2">Uncharacterized protein</fullName>
    </submittedName>
</protein>
<evidence type="ECO:0000256" key="1">
    <source>
        <dbReference type="SAM" id="MobiDB-lite"/>
    </source>
</evidence>
<name>F9FT52_FUSOF</name>
<comment type="caution">
    <text evidence="2">The sequence shown here is derived from an EMBL/GenBank/DDBJ whole genome shotgun (WGS) entry which is preliminary data.</text>
</comment>
<gene>
    <name evidence="2" type="ORF">FOXB_09583</name>
</gene>
<dbReference type="AlphaFoldDB" id="F9FT52"/>
<dbReference type="EMBL" id="AFQF01002598">
    <property type="protein sequence ID" value="EGU79908.1"/>
    <property type="molecule type" value="Genomic_DNA"/>
</dbReference>
<accession>F9FT52</accession>
<sequence>MPNSSTKATQGSVQSENRTNKINGQATAEDKQIMMMRFVSDLYVPVSARLQDPLLWPRYESLGKLLRLKTRVYVISTLRLVFPSAIRLLVRLDDVRGSFAAQGKVAVYRDMVCRVTPSSMAECPHAGTLCPRIGCFEYSGGAIVKAPTLVKMAWGASKASTPKFGWTMLLEGRS</sequence>
<feature type="region of interest" description="Disordered" evidence="1">
    <location>
        <begin position="1"/>
        <end position="26"/>
    </location>
</feature>
<proteinExistence type="predicted"/>
<reference evidence="2" key="1">
    <citation type="journal article" date="2012" name="Mol. Plant Microbe Interact.">
        <title>A highly conserved effector in Fusarium oxysporum is required for full virulence on Arabidopsis.</title>
        <authorList>
            <person name="Thatcher L.F."/>
            <person name="Gardiner D.M."/>
            <person name="Kazan K."/>
            <person name="Manners J."/>
        </authorList>
    </citation>
    <scope>NUCLEOTIDE SEQUENCE [LARGE SCALE GENOMIC DNA]</scope>
    <source>
        <strain evidence="2">Fo5176</strain>
    </source>
</reference>
<evidence type="ECO:0000313" key="2">
    <source>
        <dbReference type="EMBL" id="EGU79908.1"/>
    </source>
</evidence>